<protein>
    <submittedName>
        <fullName evidence="1">MaoC like domain protein</fullName>
    </submittedName>
</protein>
<dbReference type="SUPFAM" id="SSF54637">
    <property type="entry name" value="Thioesterase/thiol ester dehydrase-isomerase"/>
    <property type="match status" value="2"/>
</dbReference>
<dbReference type="Gene3D" id="3.10.129.10">
    <property type="entry name" value="Hotdog Thioesterase"/>
    <property type="match status" value="2"/>
</dbReference>
<reference evidence="1 2" key="1">
    <citation type="submission" date="2017-07" db="EMBL/GenBank/DDBJ databases">
        <title>Draft genome of Ochrobactrum lupini type strain LUP21.</title>
        <authorList>
            <person name="Krzyzanowska D.M."/>
            <person name="Jafra S."/>
        </authorList>
    </citation>
    <scope>NUCLEOTIDE SEQUENCE [LARGE SCALE GENOMIC DNA]</scope>
    <source>
        <strain evidence="1 2">LUP21</strain>
    </source>
</reference>
<sequence>MNVNVDKSKLWRDLTDPRRAVDIDDLEAGLKDPLFENLEIPEQFGPVSIVIDDHKIKRFSFTQDDYNPWYLQAGPDGGTRIGQPCLLGNDLVQLFTLKYRGSKTVGFHTEEQMWFDSPVRLGEKVTMKGAYIQSYVRRGQGYVVMEAQAVGEDGRSIVRHRGVEILHTVPGAIGGRASDKPARPVTGETPENPRYIDHVDQNTKVGDVLSPLEKVITAEQTAVFSRIGEYVKNTHSDIQIAREGKLPVPIVQGQQQAGVFGELMVRVFGASWFTDGWFQLKFIAPLQVFDPISLTGKVTTITRESDGKTKVELEVWTRRASDNRMTVVGWASCRLAL</sequence>
<dbReference type="CDD" id="cd03441">
    <property type="entry name" value="R_hydratase_like"/>
    <property type="match status" value="1"/>
</dbReference>
<name>A0A256GFW7_9HYPH</name>
<dbReference type="RefSeq" id="WP_094515404.1">
    <property type="nucleotide sequence ID" value="NZ_JBHEEP010000020.1"/>
</dbReference>
<gene>
    <name evidence="1" type="ORF">CES86_3972</name>
</gene>
<accession>A0A256GFW7</accession>
<evidence type="ECO:0000313" key="1">
    <source>
        <dbReference type="EMBL" id="OYR25918.1"/>
    </source>
</evidence>
<dbReference type="AlphaFoldDB" id="A0A256GFW7"/>
<proteinExistence type="predicted"/>
<dbReference type="EMBL" id="NNRN01000056">
    <property type="protein sequence ID" value="OYR25918.1"/>
    <property type="molecule type" value="Genomic_DNA"/>
</dbReference>
<comment type="caution">
    <text evidence="1">The sequence shown here is derived from an EMBL/GenBank/DDBJ whole genome shotgun (WGS) entry which is preliminary data.</text>
</comment>
<organism evidence="1 2">
    <name type="scientific">Brucella lupini</name>
    <dbReference type="NCBI Taxonomy" id="255457"/>
    <lineage>
        <taxon>Bacteria</taxon>
        <taxon>Pseudomonadati</taxon>
        <taxon>Pseudomonadota</taxon>
        <taxon>Alphaproteobacteria</taxon>
        <taxon>Hyphomicrobiales</taxon>
        <taxon>Brucellaceae</taxon>
        <taxon>Brucella/Ochrobactrum group</taxon>
        <taxon>Brucella</taxon>
    </lineage>
</organism>
<dbReference type="Proteomes" id="UP000216363">
    <property type="component" value="Unassembled WGS sequence"/>
</dbReference>
<evidence type="ECO:0000313" key="2">
    <source>
        <dbReference type="Proteomes" id="UP000216363"/>
    </source>
</evidence>
<dbReference type="InterPro" id="IPR029069">
    <property type="entry name" value="HotDog_dom_sf"/>
</dbReference>